<keyword evidence="1" id="KW-1133">Transmembrane helix</keyword>
<keyword evidence="1" id="KW-0472">Membrane</keyword>
<dbReference type="EMBL" id="CMVM020000636">
    <property type="status" value="NOT_ANNOTATED_CDS"/>
    <property type="molecule type" value="Genomic_DNA"/>
</dbReference>
<dbReference type="EnsemblMetazoa" id="OVOC12710.1">
    <property type="protein sequence ID" value="OVOC12710.1"/>
    <property type="gene ID" value="WBGene00249519"/>
</dbReference>
<accession>A0A8R1XNX3</accession>
<feature type="transmembrane region" description="Helical" evidence="1">
    <location>
        <begin position="71"/>
        <end position="95"/>
    </location>
</feature>
<evidence type="ECO:0000256" key="1">
    <source>
        <dbReference type="SAM" id="Phobius"/>
    </source>
</evidence>
<evidence type="ECO:0000313" key="3">
    <source>
        <dbReference type="Proteomes" id="UP000024404"/>
    </source>
</evidence>
<feature type="transmembrane region" description="Helical" evidence="1">
    <location>
        <begin position="182"/>
        <end position="206"/>
    </location>
</feature>
<feature type="transmembrane region" description="Helical" evidence="1">
    <location>
        <begin position="40"/>
        <end position="59"/>
    </location>
</feature>
<dbReference type="AlphaFoldDB" id="A0A8R1XNX3"/>
<dbReference type="OMA" id="SEYRIMS"/>
<proteinExistence type="predicted"/>
<keyword evidence="3" id="KW-1185">Reference proteome</keyword>
<feature type="transmembrane region" description="Helical" evidence="1">
    <location>
        <begin position="156"/>
        <end position="176"/>
    </location>
</feature>
<protein>
    <submittedName>
        <fullName evidence="2">Uncharacterized protein</fullName>
    </submittedName>
</protein>
<dbReference type="Proteomes" id="UP000024404">
    <property type="component" value="Unassembled WGS sequence"/>
</dbReference>
<sequence length="326" mass="37788">MNDSFYRNGSNYFNGTHRLNVPKCAGQGLYCPHLYITEDLIAYITTIGNFVFIPFILYLTLAKVKDGFFKYFTLNVMFTCTTSAIASFTIDIIFIRSYYDDDDRSFYILIWAAQYTFLASMWFHALMLYAAIVSYLPYVKPIFYANKFVKKSQIPYYAVLHISILLWGSFAILMIVEFGNHILYDLTHITLFIASFIVALMGSIKISKYKPLVNTIQVSKLQQKRLYSFVIYTFSIEVINLPTFVYACVQIICKFTGCKGNLAANKFIYMLNTVDFFSRRARLIFIVLITILACEPFRRATISLFNRKKWTAEVKSIQTLKTKQNS</sequence>
<reference evidence="2" key="2">
    <citation type="submission" date="2022-06" db="UniProtKB">
        <authorList>
            <consortium name="EnsemblMetazoa"/>
        </authorList>
    </citation>
    <scope>IDENTIFICATION</scope>
</reference>
<reference evidence="3" key="1">
    <citation type="submission" date="2013-10" db="EMBL/GenBank/DDBJ databases">
        <title>Genome sequencing of Onchocerca volvulus.</title>
        <authorList>
            <person name="Cotton J."/>
            <person name="Tsai J."/>
            <person name="Stanley E."/>
            <person name="Tracey A."/>
            <person name="Holroyd N."/>
            <person name="Lustigman S."/>
            <person name="Berriman M."/>
        </authorList>
    </citation>
    <scope>NUCLEOTIDE SEQUENCE</scope>
</reference>
<evidence type="ECO:0000313" key="2">
    <source>
        <dbReference type="EnsemblMetazoa" id="OVOC12710.1"/>
    </source>
</evidence>
<organism evidence="2 3">
    <name type="scientific">Onchocerca volvulus</name>
    <dbReference type="NCBI Taxonomy" id="6282"/>
    <lineage>
        <taxon>Eukaryota</taxon>
        <taxon>Metazoa</taxon>
        <taxon>Ecdysozoa</taxon>
        <taxon>Nematoda</taxon>
        <taxon>Chromadorea</taxon>
        <taxon>Rhabditida</taxon>
        <taxon>Spirurina</taxon>
        <taxon>Spiruromorpha</taxon>
        <taxon>Filarioidea</taxon>
        <taxon>Onchocercidae</taxon>
        <taxon>Onchocerca</taxon>
    </lineage>
</organism>
<feature type="transmembrane region" description="Helical" evidence="1">
    <location>
        <begin position="280"/>
        <end position="298"/>
    </location>
</feature>
<keyword evidence="1" id="KW-0812">Transmembrane</keyword>
<feature type="transmembrane region" description="Helical" evidence="1">
    <location>
        <begin position="115"/>
        <end position="136"/>
    </location>
</feature>
<name>A0A8R1XNX3_ONCVO</name>
<feature type="transmembrane region" description="Helical" evidence="1">
    <location>
        <begin position="226"/>
        <end position="252"/>
    </location>
</feature>